<dbReference type="EMBL" id="PJQD01000035">
    <property type="protein sequence ID" value="POY73645.1"/>
    <property type="molecule type" value="Genomic_DNA"/>
</dbReference>
<dbReference type="OrthoDB" id="411857at2759"/>
<reference evidence="7 8" key="1">
    <citation type="journal article" date="2018" name="Front. Microbiol.">
        <title>Prospects for Fungal Bioremediation of Acidic Radioactive Waste Sites: Characterization and Genome Sequence of Rhodotorula taiwanensis MD1149.</title>
        <authorList>
            <person name="Tkavc R."/>
            <person name="Matrosova V.Y."/>
            <person name="Grichenko O.E."/>
            <person name="Gostincar C."/>
            <person name="Volpe R.P."/>
            <person name="Klimenkova P."/>
            <person name="Gaidamakova E.K."/>
            <person name="Zhou C.E."/>
            <person name="Stewart B.J."/>
            <person name="Lyman M.G."/>
            <person name="Malfatti S.A."/>
            <person name="Rubinfeld B."/>
            <person name="Courtot M."/>
            <person name="Singh J."/>
            <person name="Dalgard C.L."/>
            <person name="Hamilton T."/>
            <person name="Frey K.G."/>
            <person name="Gunde-Cimerman N."/>
            <person name="Dugan L."/>
            <person name="Daly M.J."/>
        </authorList>
    </citation>
    <scope>NUCLEOTIDE SEQUENCE [LARGE SCALE GENOMIC DNA]</scope>
    <source>
        <strain evidence="7 8">MD1149</strain>
    </source>
</reference>
<evidence type="ECO:0000256" key="3">
    <source>
        <dbReference type="ARBA" id="ARBA00044493"/>
    </source>
</evidence>
<dbReference type="Pfam" id="PF13812">
    <property type="entry name" value="PPR_3"/>
    <property type="match status" value="2"/>
</dbReference>
<dbReference type="InterPro" id="IPR002885">
    <property type="entry name" value="PPR_rpt"/>
</dbReference>
<feature type="region of interest" description="Disordered" evidence="6">
    <location>
        <begin position="1570"/>
        <end position="1590"/>
    </location>
</feature>
<name>A0A2S5BA38_9BASI</name>
<feature type="compositionally biased region" description="Polar residues" evidence="6">
    <location>
        <begin position="105"/>
        <end position="117"/>
    </location>
</feature>
<dbReference type="PANTHER" id="PTHR47447:SF23">
    <property type="entry name" value="PENTACOTRIPEPTIDE-REPEAT REGION OF PRORP DOMAIN-CONTAINING PROTEIN"/>
    <property type="match status" value="1"/>
</dbReference>
<feature type="repeat" description="PPR" evidence="5">
    <location>
        <begin position="1346"/>
        <end position="1376"/>
    </location>
</feature>
<evidence type="ECO:0000256" key="6">
    <source>
        <dbReference type="SAM" id="MobiDB-lite"/>
    </source>
</evidence>
<evidence type="ECO:0000256" key="2">
    <source>
        <dbReference type="ARBA" id="ARBA00022737"/>
    </source>
</evidence>
<dbReference type="InterPro" id="IPR011990">
    <property type="entry name" value="TPR-like_helical_dom_sf"/>
</dbReference>
<evidence type="ECO:0008006" key="9">
    <source>
        <dbReference type="Google" id="ProtNLM"/>
    </source>
</evidence>
<evidence type="ECO:0000256" key="4">
    <source>
        <dbReference type="ARBA" id="ARBA00044511"/>
    </source>
</evidence>
<evidence type="ECO:0000313" key="7">
    <source>
        <dbReference type="EMBL" id="POY73645.1"/>
    </source>
</evidence>
<proteinExistence type="inferred from homology"/>
<keyword evidence="8" id="KW-1185">Reference proteome</keyword>
<evidence type="ECO:0000256" key="1">
    <source>
        <dbReference type="ARBA" id="ARBA00006192"/>
    </source>
</evidence>
<feature type="repeat" description="PPR" evidence="5">
    <location>
        <begin position="1500"/>
        <end position="1534"/>
    </location>
</feature>
<comment type="similarity">
    <text evidence="1">Belongs to the CCM1 family.</text>
</comment>
<organism evidence="7 8">
    <name type="scientific">Rhodotorula taiwanensis</name>
    <dbReference type="NCBI Taxonomy" id="741276"/>
    <lineage>
        <taxon>Eukaryota</taxon>
        <taxon>Fungi</taxon>
        <taxon>Dikarya</taxon>
        <taxon>Basidiomycota</taxon>
        <taxon>Pucciniomycotina</taxon>
        <taxon>Microbotryomycetes</taxon>
        <taxon>Sporidiobolales</taxon>
        <taxon>Sporidiobolaceae</taxon>
        <taxon>Rhodotorula</taxon>
    </lineage>
</organism>
<feature type="compositionally biased region" description="Low complexity" evidence="6">
    <location>
        <begin position="298"/>
        <end position="310"/>
    </location>
</feature>
<feature type="compositionally biased region" description="Basic and acidic residues" evidence="6">
    <location>
        <begin position="357"/>
        <end position="369"/>
    </location>
</feature>
<protein>
    <recommendedName>
        <fullName evidence="9">Pentacotripeptide-repeat region of PRORP domain-containing protein</fullName>
    </recommendedName>
</protein>
<dbReference type="NCBIfam" id="TIGR00756">
    <property type="entry name" value="PPR"/>
    <property type="match status" value="2"/>
</dbReference>
<feature type="compositionally biased region" description="Low complexity" evidence="6">
    <location>
        <begin position="323"/>
        <end position="334"/>
    </location>
</feature>
<feature type="region of interest" description="Disordered" evidence="6">
    <location>
        <begin position="298"/>
        <end position="369"/>
    </location>
</feature>
<feature type="repeat" description="PPR" evidence="5">
    <location>
        <begin position="1311"/>
        <end position="1345"/>
    </location>
</feature>
<dbReference type="PROSITE" id="PS51375">
    <property type="entry name" value="PPR"/>
    <property type="match status" value="3"/>
</dbReference>
<comment type="caution">
    <text evidence="7">The sequence shown here is derived from an EMBL/GenBank/DDBJ whole genome shotgun (WGS) entry which is preliminary data.</text>
</comment>
<keyword evidence="2" id="KW-0677">Repeat</keyword>
<sequence>MVVSLSGKLTHLAHSLRHGSHSLRSAFPTTANPGFDFTSNVFGTVSNAANGSGAGAASAIAAGALGAGAGAAASAGSGGATGGSGGASSKAGSWGANWGFQTGKSVTRGQAAQTDSPQNDDADDLRALAAVTKGRGLIRPVPTRVASNPSGLVFRTRTGSLSSSPSNDGTELLRLDEAGLSNVRLSSVEMQRRYHSAFAQGLATREIEADEMDELLRVGGDAVTSAQDAVSGPADVLGSRRRASISNRPTMTLASPFVITTPPAVSPLRSSTPVRALYTTSAASAPVVPASLDIITPPSTTSGSSAFASRPPSPSLTRHRRNSTSAIPSTSAASLERAAVTPRASTPPPQQNKRLNVRREKADKVGSDAKKARAELGNFGREKAVRLAHGLDSPEANERLNAILAAEKTGKINLVERAVQQYLADREIFNTATHNAAISAIYRTRKPNDPLDRIVLLYNQLFDHGALHPNRTSYELVITAFCTRDKEVRDSITYLERRIAKRELNARARGPWHAGFDAAQEERSGEADERLLSEREREQLSNLRGPQSDYFNPAVEIFQALGKLGDKLHPRVVESLLVAAADRGQVDTALSLFERLEKSAFQKPGYLAYEALVRMYGSVEKDAALVREVFEAYLAARAKGDIVLPRAGDRFAPTTGYRTRSIKHGFDVEPDFVEAKVQSVNADERLWQVAVTALFQAGDASGAVALVERLLVAQNSSEPAASGYPSRLSAKIVQSVVQGFVAQGDEASARTWFDRVASASNKDKVSSAFCGLTLSQAVQASSTNLANHVYRAMLARADRDFSLRVADFALVIDQNLAAAWTAQSKAECAQALDAIVEFRAGFEAATKAGFLEQGHGIDYTASTGLLGRICQGLGGHGRFDQSAATFAELANLVRTVMRRTPDNEELARQQTKRTRRDWITRITEIATGSLGYRRAASFNGPAQLERQTTDRPSVREAIKVVGWTNKLRHVVQWSPRMDHCIAVVESYILDRSRLQSAPQLSGDEWYVAIEAFAHVAALVRRGTALDFAFPGFEAVFHDFVASGAEIPVGFDTYDYAALERALHASGEHPQRIREVMAVLNSQHQNVQQSYKPVSATASLLADAASEEVASVASDSMGTATSATPQSPASEPARLPTPPPSPPSYLSAAADVGPSAQNDVFDRALAKRLEDLSYNGKSGQAFALAEQAASEGVFAHPDTYGRVIEALGRQHRIEEVRKTYLIAYQALSAMSAKPEEQSVAWVMLEDRMIVALGQAGALVDVGHHRDRLLQAGCAPSADAYAAMILNMRDTTDDAAVALTLFEESQRLNVRPNVYLFNTLISKLSRARRAKEALEYFELMKQVGLRPSSITYGAIINACCKTGDDVSADYLFKEMVSHPDFKPRVPPYNTMIQFYSSVKPSRERALYYYDQLLRAKVSPTAHTYKLLLDVYGGFGEPDLPSMQRIFTRLVNDKHVSVSGAHWAAMINAYGSVAKQLDQTLAIFDSIRNHPTSRSNPNGPQPDAVVYEALFSALIVNGRPDLCDRYLDEMRSRNVRMTAYVANNLIKAYSMLGQLDRARAIFLALADPPSGVASAGNHPVDRHPKHHHQQGATQVTGVNVPTYREPSTYEAMIRAELAAHEPLRAREVLALAEQRAFPPAVIARIQKLLAAEGMEVLPLQYEQQQQQQPPQALYA</sequence>
<dbReference type="STRING" id="741276.A0A2S5BA38"/>
<gene>
    <name evidence="7" type="ORF">BMF94_3180</name>
</gene>
<accession>A0A2S5BA38</accession>
<feature type="region of interest" description="Disordered" evidence="6">
    <location>
        <begin position="1111"/>
        <end position="1150"/>
    </location>
</feature>
<evidence type="ECO:0000256" key="5">
    <source>
        <dbReference type="PROSITE-ProRule" id="PRU00708"/>
    </source>
</evidence>
<evidence type="ECO:0000313" key="8">
    <source>
        <dbReference type="Proteomes" id="UP000237144"/>
    </source>
</evidence>
<feature type="compositionally biased region" description="Polar residues" evidence="6">
    <location>
        <begin position="1116"/>
        <end position="1126"/>
    </location>
</feature>
<comment type="subunit">
    <text evidence="4">Binds to mitochondrial small subunit 15S rRNA.</text>
</comment>
<dbReference type="Gene3D" id="1.25.40.10">
    <property type="entry name" value="Tetratricopeptide repeat domain"/>
    <property type="match status" value="3"/>
</dbReference>
<dbReference type="Proteomes" id="UP000237144">
    <property type="component" value="Unassembled WGS sequence"/>
</dbReference>
<dbReference type="PANTHER" id="PTHR47447">
    <property type="entry name" value="OS03G0856100 PROTEIN"/>
    <property type="match status" value="1"/>
</dbReference>
<dbReference type="Pfam" id="PF01535">
    <property type="entry name" value="PPR"/>
    <property type="match status" value="1"/>
</dbReference>
<feature type="region of interest" description="Disordered" evidence="6">
    <location>
        <begin position="105"/>
        <end position="124"/>
    </location>
</feature>
<comment type="function">
    <text evidence="3">Regulates mitochondrial small subunit maturation by controlling 15S rRNA 5'-end processing. Localizes to the 5' precursor of the 15S rRNA in a position that is subsequently occupied by mS47 in the mature yeast mtSSU. Uses structure and sequence-specific RNA recognition, binding to a single-stranded region of the precursor and specifically recognizing bases -6 to -1. The exchange of Ccm1 for mS47 is coupled to the irreversible removal of precursor rRNA that is accompanied by conformational changes of the mitoribosomal proteins uS5m and mS26. These conformational changes signal completion of 5'-end rRNA processing through protection of the mature 5'-end of the 15S rRNA and stabilization of mS47. The removal of the 5' precursor together with the dissociation of Ccm1 may be catalyzed by the 5'-3' exoribonuclease Pet127. Involved in the specific removal of group I introns in mitochondrial encoded transcripts.</text>
</comment>